<dbReference type="EMBL" id="CAJVPZ010000886">
    <property type="protein sequence ID" value="CAG8478799.1"/>
    <property type="molecule type" value="Genomic_DNA"/>
</dbReference>
<reference evidence="1" key="1">
    <citation type="submission" date="2021-06" db="EMBL/GenBank/DDBJ databases">
        <authorList>
            <person name="Kallberg Y."/>
            <person name="Tangrot J."/>
            <person name="Rosling A."/>
        </authorList>
    </citation>
    <scope>NUCLEOTIDE SEQUENCE</scope>
    <source>
        <strain evidence="1">IN212</strain>
    </source>
</reference>
<protein>
    <submittedName>
        <fullName evidence="1">8904_t:CDS:1</fullName>
    </submittedName>
</protein>
<proteinExistence type="predicted"/>
<gene>
    <name evidence="1" type="ORF">RFULGI_LOCUS1448</name>
</gene>
<keyword evidence="2" id="KW-1185">Reference proteome</keyword>
<sequence length="127" mass="14498">MIFLEGSKFLVIEAHLALYCKEPISDNIKKWLIEVAKRGKKVNNNKDNDVLIEKKVKTINQSIKPHYKPLKFYNNNFVETELCNSALSDTVVSEINYTNLNKSKAKILSPTESDITITLQSLIDLLD</sequence>
<name>A0A9N8WD15_9GLOM</name>
<evidence type="ECO:0000313" key="1">
    <source>
        <dbReference type="EMBL" id="CAG8478799.1"/>
    </source>
</evidence>
<dbReference type="Proteomes" id="UP000789396">
    <property type="component" value="Unassembled WGS sequence"/>
</dbReference>
<organism evidence="1 2">
    <name type="scientific">Racocetra fulgida</name>
    <dbReference type="NCBI Taxonomy" id="60492"/>
    <lineage>
        <taxon>Eukaryota</taxon>
        <taxon>Fungi</taxon>
        <taxon>Fungi incertae sedis</taxon>
        <taxon>Mucoromycota</taxon>
        <taxon>Glomeromycotina</taxon>
        <taxon>Glomeromycetes</taxon>
        <taxon>Diversisporales</taxon>
        <taxon>Gigasporaceae</taxon>
        <taxon>Racocetra</taxon>
    </lineage>
</organism>
<dbReference type="AlphaFoldDB" id="A0A9N8WD15"/>
<evidence type="ECO:0000313" key="2">
    <source>
        <dbReference type="Proteomes" id="UP000789396"/>
    </source>
</evidence>
<comment type="caution">
    <text evidence="1">The sequence shown here is derived from an EMBL/GenBank/DDBJ whole genome shotgun (WGS) entry which is preliminary data.</text>
</comment>
<accession>A0A9N8WD15</accession>